<reference evidence="2" key="1">
    <citation type="submission" date="2020-05" db="EMBL/GenBank/DDBJ databases">
        <title>WGS assembly of Panicum virgatum.</title>
        <authorList>
            <person name="Lovell J.T."/>
            <person name="Jenkins J."/>
            <person name="Shu S."/>
            <person name="Juenger T.E."/>
            <person name="Schmutz J."/>
        </authorList>
    </citation>
    <scope>NUCLEOTIDE SEQUENCE</scope>
    <source>
        <strain evidence="2">AP13</strain>
    </source>
</reference>
<dbReference type="EMBL" id="CM029040">
    <property type="protein sequence ID" value="KAG2634652.1"/>
    <property type="molecule type" value="Genomic_DNA"/>
</dbReference>
<sequence length="284" mass="31020">MGRGGEGNQTNHGEETKQPKKKKRKKPQRARERERERDVKPPLRARRRHLAAGGGISPRVSGSLPPRGGPGWACAGRIRRRGARGERRGMAGKKRKAEAARLEETDRALYGAFRGAANSLSQLYTLAMGAQKASFHAGERHAMEKLYEWILRQHENGLRLTVADIASHIQHEIQYGGDNASASPRSQYPSQITAPTVHIPNTSNQQPSPSSFVPGNPGLAQSKNSMVFSNALSSPIRRSLQPYHLEQGGDAGYFANGVSRDANPTASNDSSMDMHSDSPAHDSY</sequence>
<dbReference type="PANTHER" id="PTHR33675:SF5">
    <property type="entry name" value="OS09G0360400 PROTEIN"/>
    <property type="match status" value="1"/>
</dbReference>
<dbReference type="AlphaFoldDB" id="A0A8T0VE70"/>
<feature type="region of interest" description="Disordered" evidence="1">
    <location>
        <begin position="239"/>
        <end position="284"/>
    </location>
</feature>
<feature type="region of interest" description="Disordered" evidence="1">
    <location>
        <begin position="1"/>
        <end position="94"/>
    </location>
</feature>
<evidence type="ECO:0000313" key="3">
    <source>
        <dbReference type="Proteomes" id="UP000823388"/>
    </source>
</evidence>
<feature type="compositionally biased region" description="Low complexity" evidence="1">
    <location>
        <begin position="200"/>
        <end position="211"/>
    </location>
</feature>
<dbReference type="PANTHER" id="PTHR33675">
    <property type="entry name" value="NUCLEAR RECEPTOR FAMILY 2 GROUP C PROTEIN"/>
    <property type="match status" value="1"/>
</dbReference>
<gene>
    <name evidence="2" type="ORF">PVAP13_2NG175300</name>
</gene>
<proteinExistence type="predicted"/>
<evidence type="ECO:0000256" key="1">
    <source>
        <dbReference type="SAM" id="MobiDB-lite"/>
    </source>
</evidence>
<keyword evidence="3" id="KW-1185">Reference proteome</keyword>
<comment type="caution">
    <text evidence="2">The sequence shown here is derived from an EMBL/GenBank/DDBJ whole genome shotgun (WGS) entry which is preliminary data.</text>
</comment>
<accession>A0A8T0VE70</accession>
<evidence type="ECO:0008006" key="4">
    <source>
        <dbReference type="Google" id="ProtNLM"/>
    </source>
</evidence>
<feature type="compositionally biased region" description="Basic and acidic residues" evidence="1">
    <location>
        <begin position="272"/>
        <end position="284"/>
    </location>
</feature>
<name>A0A8T0VE70_PANVG</name>
<organism evidence="2 3">
    <name type="scientific">Panicum virgatum</name>
    <name type="common">Blackwell switchgrass</name>
    <dbReference type="NCBI Taxonomy" id="38727"/>
    <lineage>
        <taxon>Eukaryota</taxon>
        <taxon>Viridiplantae</taxon>
        <taxon>Streptophyta</taxon>
        <taxon>Embryophyta</taxon>
        <taxon>Tracheophyta</taxon>
        <taxon>Spermatophyta</taxon>
        <taxon>Magnoliopsida</taxon>
        <taxon>Liliopsida</taxon>
        <taxon>Poales</taxon>
        <taxon>Poaceae</taxon>
        <taxon>PACMAD clade</taxon>
        <taxon>Panicoideae</taxon>
        <taxon>Panicodae</taxon>
        <taxon>Paniceae</taxon>
        <taxon>Panicinae</taxon>
        <taxon>Panicum</taxon>
        <taxon>Panicum sect. Hiantes</taxon>
    </lineage>
</organism>
<feature type="compositionally biased region" description="Basic residues" evidence="1">
    <location>
        <begin position="19"/>
        <end position="28"/>
    </location>
</feature>
<dbReference type="Proteomes" id="UP000823388">
    <property type="component" value="Chromosome 2N"/>
</dbReference>
<feature type="region of interest" description="Disordered" evidence="1">
    <location>
        <begin position="195"/>
        <end position="220"/>
    </location>
</feature>
<protein>
    <recommendedName>
        <fullName evidence="4">Holocarboxylase synthetase</fullName>
    </recommendedName>
</protein>
<feature type="compositionally biased region" description="Basic and acidic residues" evidence="1">
    <location>
        <begin position="29"/>
        <end position="41"/>
    </location>
</feature>
<evidence type="ECO:0000313" key="2">
    <source>
        <dbReference type="EMBL" id="KAG2634652.1"/>
    </source>
</evidence>